<evidence type="ECO:0000313" key="1">
    <source>
        <dbReference type="EMBL" id="KKK58818.1"/>
    </source>
</evidence>
<gene>
    <name evidence="1" type="ORF">LCGC14_3040600</name>
</gene>
<organism evidence="1">
    <name type="scientific">marine sediment metagenome</name>
    <dbReference type="NCBI Taxonomy" id="412755"/>
    <lineage>
        <taxon>unclassified sequences</taxon>
        <taxon>metagenomes</taxon>
        <taxon>ecological metagenomes</taxon>
    </lineage>
</organism>
<dbReference type="Pfam" id="PF17236">
    <property type="entry name" value="SU10_MCP"/>
    <property type="match status" value="1"/>
</dbReference>
<accession>A0A0F8WQ84</accession>
<proteinExistence type="predicted"/>
<name>A0A0F8WQ84_9ZZZZ</name>
<reference evidence="1" key="1">
    <citation type="journal article" date="2015" name="Nature">
        <title>Complex archaea that bridge the gap between prokaryotes and eukaryotes.</title>
        <authorList>
            <person name="Spang A."/>
            <person name="Saw J.H."/>
            <person name="Jorgensen S.L."/>
            <person name="Zaremba-Niedzwiedzka K."/>
            <person name="Martijn J."/>
            <person name="Lind A.E."/>
            <person name="van Eijk R."/>
            <person name="Schleper C."/>
            <person name="Guy L."/>
            <person name="Ettema T.J."/>
        </authorList>
    </citation>
    <scope>NUCLEOTIDE SEQUENCE</scope>
</reference>
<sequence length="334" mass="36367">MTYQVGKTTNVSVGDTVSGGSTSLDTRQLYAFKDEISSLDPVRSPFFAYLSKVRKVPVDSQEFKMLEDRTKIDFTSRQFYLSGAHSLSGKSVGDTVSFTVTDAATAVNSIDWLVKGMDFSMGLTDATDSNPEPVVVRIETIPVDAGTTTTFDGRIVGDPTSSLTDHTSNDDTVCQVIGTAYAPGTGSPDVWSRDLDSTYGYTQIFKTAAEWDNTALATVYRGFKSERERVWALKLVEQAVDIERAMLHGVRASQSGIKYTWGVIGGILANQNLQTGTTAWTYVSGSSYVRQVAYSDMTYDVFLGDLEVFFDPARGGAQKKLVMAGLPPLSFPNK</sequence>
<dbReference type="InterPro" id="IPR035198">
    <property type="entry name" value="SU10_MCP"/>
</dbReference>
<dbReference type="AlphaFoldDB" id="A0A0F8WQ84"/>
<dbReference type="EMBL" id="LAZR01063786">
    <property type="protein sequence ID" value="KKK58818.1"/>
    <property type="molecule type" value="Genomic_DNA"/>
</dbReference>
<feature type="non-terminal residue" evidence="1">
    <location>
        <position position="334"/>
    </location>
</feature>
<protein>
    <submittedName>
        <fullName evidence="1">Uncharacterized protein</fullName>
    </submittedName>
</protein>
<comment type="caution">
    <text evidence="1">The sequence shown here is derived from an EMBL/GenBank/DDBJ whole genome shotgun (WGS) entry which is preliminary data.</text>
</comment>